<dbReference type="InterPro" id="IPR002737">
    <property type="entry name" value="MEMO1_fam"/>
</dbReference>
<keyword evidence="3" id="KW-1185">Reference proteome</keyword>
<proteinExistence type="inferred from homology"/>
<evidence type="ECO:0000313" key="2">
    <source>
        <dbReference type="EMBL" id="BDG04962.1"/>
    </source>
</evidence>
<dbReference type="EMBL" id="AP025591">
    <property type="protein sequence ID" value="BDG04962.1"/>
    <property type="molecule type" value="Genomic_DNA"/>
</dbReference>
<name>A0ABM7WZJ3_9BACT</name>
<dbReference type="NCBIfam" id="TIGR04336">
    <property type="entry name" value="AmmeMemoSam_B"/>
    <property type="match status" value="1"/>
</dbReference>
<dbReference type="PANTHER" id="PTHR11060">
    <property type="entry name" value="PROTEIN MEMO1"/>
    <property type="match status" value="1"/>
</dbReference>
<evidence type="ECO:0000256" key="1">
    <source>
        <dbReference type="ARBA" id="ARBA00006315"/>
    </source>
</evidence>
<dbReference type="Pfam" id="PF01875">
    <property type="entry name" value="Memo"/>
    <property type="match status" value="1"/>
</dbReference>
<dbReference type="CDD" id="cd07361">
    <property type="entry name" value="MEMO_like"/>
    <property type="match status" value="1"/>
</dbReference>
<dbReference type="RefSeq" id="WP_248353478.1">
    <property type="nucleotide sequence ID" value="NZ_AP025591.1"/>
</dbReference>
<dbReference type="Proteomes" id="UP001162891">
    <property type="component" value="Chromosome"/>
</dbReference>
<evidence type="ECO:0008006" key="4">
    <source>
        <dbReference type="Google" id="ProtNLM"/>
    </source>
</evidence>
<gene>
    <name evidence="2" type="ORF">AMOR_39580</name>
</gene>
<dbReference type="Gene3D" id="3.40.830.10">
    <property type="entry name" value="LigB-like"/>
    <property type="match status" value="1"/>
</dbReference>
<protein>
    <recommendedName>
        <fullName evidence="4">AmmeMemoRadiSam system protein B</fullName>
    </recommendedName>
</protein>
<reference evidence="3" key="1">
    <citation type="journal article" date="2022" name="Int. J. Syst. Evol. Microbiol.">
        <title>Anaeromyxobacter oryzae sp. nov., Anaeromyxobacter diazotrophicus sp. nov. and Anaeromyxobacter paludicola sp. nov., isolated from paddy soils.</title>
        <authorList>
            <person name="Itoh H."/>
            <person name="Xu Z."/>
            <person name="Mise K."/>
            <person name="Masuda Y."/>
            <person name="Ushijima N."/>
            <person name="Hayakawa C."/>
            <person name="Shiratori Y."/>
            <person name="Senoo K."/>
        </authorList>
    </citation>
    <scope>NUCLEOTIDE SEQUENCE [LARGE SCALE GENOMIC DNA]</scope>
    <source>
        <strain evidence="3">Red232</strain>
    </source>
</reference>
<accession>A0ABM7WZJ3</accession>
<sequence length="397" mass="41195">MTRPILPARPRLAHVEPRPVTLEDGSEAIAIHDPSGAVPGAVALSPAAWWLAAHLDGRRTLDEIAGRARGEGLPVDVAQLADLAAALASAGFVEGPVLDAHLARALAAYRGAAARPPTCAGGVYPEDPAALRAALDRWLGHADGAAPAAGAAPITLLVAPHIDYPRGAAGYAHAYRALAATDADLFVVFGTAHASPPSLFTLTRVDYGTPLGPVRTDRAVVDALVATLGEEAVLSDELHHRNEHSVELQLVMLAHVVRRPFTAVPVLCSSVSHLRDPAAATAPFLAALARAVRGRRVCYVAGADLAHVGPMYGDARAPTPAELAALAAQDRRTMAFVASGDADGFHRDAIVDDARRRLCGIAPIYAALKASGARARLLHYGQWTDGTDSVSYAAAAG</sequence>
<comment type="similarity">
    <text evidence="1">Belongs to the MEMO1 family.</text>
</comment>
<dbReference type="PANTHER" id="PTHR11060:SF0">
    <property type="entry name" value="PROTEIN MEMO1"/>
    <property type="match status" value="1"/>
</dbReference>
<evidence type="ECO:0000313" key="3">
    <source>
        <dbReference type="Proteomes" id="UP001162891"/>
    </source>
</evidence>
<organism evidence="2 3">
    <name type="scientific">Anaeromyxobacter oryzae</name>
    <dbReference type="NCBI Taxonomy" id="2918170"/>
    <lineage>
        <taxon>Bacteria</taxon>
        <taxon>Pseudomonadati</taxon>
        <taxon>Myxococcota</taxon>
        <taxon>Myxococcia</taxon>
        <taxon>Myxococcales</taxon>
        <taxon>Cystobacterineae</taxon>
        <taxon>Anaeromyxobacteraceae</taxon>
        <taxon>Anaeromyxobacter</taxon>
    </lineage>
</organism>